<dbReference type="Pfam" id="PF00533">
    <property type="entry name" value="BRCT"/>
    <property type="match status" value="1"/>
</dbReference>
<dbReference type="GO" id="GO:0006260">
    <property type="term" value="P:DNA replication"/>
    <property type="evidence" value="ECO:0007669"/>
    <property type="project" value="UniProtKB-KW"/>
</dbReference>
<dbReference type="Gene3D" id="1.10.8.60">
    <property type="match status" value="1"/>
</dbReference>
<dbReference type="PANTHER" id="PTHR23389">
    <property type="entry name" value="CHROMOSOME TRANSMISSION FIDELITY FACTOR 18"/>
    <property type="match status" value="1"/>
</dbReference>
<dbReference type="PANTHER" id="PTHR23389:SF6">
    <property type="entry name" value="REPLICATION FACTOR C SUBUNIT 1"/>
    <property type="match status" value="1"/>
</dbReference>
<evidence type="ECO:0000256" key="11">
    <source>
        <dbReference type="SAM" id="MobiDB-lite"/>
    </source>
</evidence>
<comment type="similarity">
    <text evidence="2 10">Belongs to the activator 1 large subunit family.</text>
</comment>
<evidence type="ECO:0000256" key="7">
    <source>
        <dbReference type="ARBA" id="ARBA00022840"/>
    </source>
</evidence>
<protein>
    <recommendedName>
        <fullName evidence="3 10">Replication factor C subunit 1</fullName>
    </recommendedName>
</protein>
<evidence type="ECO:0000256" key="9">
    <source>
        <dbReference type="ARBA" id="ARBA00023242"/>
    </source>
</evidence>
<evidence type="ECO:0000256" key="3">
    <source>
        <dbReference type="ARBA" id="ARBA00020401"/>
    </source>
</evidence>
<dbReference type="GO" id="GO:0005634">
    <property type="term" value="C:nucleus"/>
    <property type="evidence" value="ECO:0007669"/>
    <property type="project" value="UniProtKB-SubCell"/>
</dbReference>
<dbReference type="Pfam" id="PF00004">
    <property type="entry name" value="AAA"/>
    <property type="match status" value="1"/>
</dbReference>
<accession>A0A564YR79</accession>
<reference evidence="13 14" key="1">
    <citation type="submission" date="2019-07" db="EMBL/GenBank/DDBJ databases">
        <authorList>
            <person name="Jastrzebski P J."/>
            <person name="Paukszto L."/>
            <person name="Jastrzebski P J."/>
        </authorList>
    </citation>
    <scope>NUCLEOTIDE SEQUENCE [LARGE SCALE GENOMIC DNA]</scope>
    <source>
        <strain evidence="13 14">WMS-il1</strain>
    </source>
</reference>
<feature type="compositionally biased region" description="Low complexity" evidence="11">
    <location>
        <begin position="488"/>
        <end position="504"/>
    </location>
</feature>
<dbReference type="PIRSF" id="PIRSF036578">
    <property type="entry name" value="RFC1"/>
    <property type="match status" value="1"/>
</dbReference>
<dbReference type="Pfam" id="PF08519">
    <property type="entry name" value="RFC1"/>
    <property type="match status" value="1"/>
</dbReference>
<evidence type="ECO:0000256" key="1">
    <source>
        <dbReference type="ARBA" id="ARBA00004123"/>
    </source>
</evidence>
<keyword evidence="4" id="KW-0597">Phosphoprotein</keyword>
<dbReference type="InterPro" id="IPR013725">
    <property type="entry name" value="DNA_replication_fac_RFC1_C"/>
</dbReference>
<dbReference type="InterPro" id="IPR047854">
    <property type="entry name" value="RFC_lid"/>
</dbReference>
<feature type="compositionally biased region" description="Basic and acidic residues" evidence="11">
    <location>
        <begin position="108"/>
        <end position="121"/>
    </location>
</feature>
<feature type="compositionally biased region" description="Polar residues" evidence="11">
    <location>
        <begin position="156"/>
        <end position="168"/>
    </location>
</feature>
<dbReference type="Pfam" id="PF25361">
    <property type="entry name" value="AAA_lid_RFC1"/>
    <property type="match status" value="1"/>
</dbReference>
<evidence type="ECO:0000256" key="5">
    <source>
        <dbReference type="ARBA" id="ARBA00022705"/>
    </source>
</evidence>
<dbReference type="InterPro" id="IPR003593">
    <property type="entry name" value="AAA+_ATPase"/>
</dbReference>
<dbReference type="GO" id="GO:0005524">
    <property type="term" value="F:ATP binding"/>
    <property type="evidence" value="ECO:0007669"/>
    <property type="project" value="UniProtKB-UniRule"/>
</dbReference>
<dbReference type="SUPFAM" id="SSF48019">
    <property type="entry name" value="post-AAA+ oligomerization domain-like"/>
    <property type="match status" value="1"/>
</dbReference>
<dbReference type="InterPro" id="IPR003959">
    <property type="entry name" value="ATPase_AAA_core"/>
</dbReference>
<dbReference type="SUPFAM" id="SSF52113">
    <property type="entry name" value="BRCT domain"/>
    <property type="match status" value="1"/>
</dbReference>
<evidence type="ECO:0000256" key="8">
    <source>
        <dbReference type="ARBA" id="ARBA00023125"/>
    </source>
</evidence>
<dbReference type="GO" id="GO:0003689">
    <property type="term" value="F:DNA clamp loader activity"/>
    <property type="evidence" value="ECO:0007669"/>
    <property type="project" value="UniProtKB-UniRule"/>
</dbReference>
<evidence type="ECO:0000313" key="13">
    <source>
        <dbReference type="EMBL" id="VUZ49716.1"/>
    </source>
</evidence>
<name>A0A564YR79_HYMDI</name>
<dbReference type="PROSITE" id="PS50172">
    <property type="entry name" value="BRCT"/>
    <property type="match status" value="1"/>
</dbReference>
<dbReference type="EMBL" id="CABIJS010000333">
    <property type="protein sequence ID" value="VUZ49716.1"/>
    <property type="molecule type" value="Genomic_DNA"/>
</dbReference>
<dbReference type="FunFam" id="3.40.50.10190:FF:000001">
    <property type="entry name" value="Replication factor C subunit 1"/>
    <property type="match status" value="1"/>
</dbReference>
<dbReference type="GO" id="GO:0016887">
    <property type="term" value="F:ATP hydrolysis activity"/>
    <property type="evidence" value="ECO:0007669"/>
    <property type="project" value="InterPro"/>
</dbReference>
<evidence type="ECO:0000256" key="6">
    <source>
        <dbReference type="ARBA" id="ARBA00022741"/>
    </source>
</evidence>
<dbReference type="Gene3D" id="3.40.50.10190">
    <property type="entry name" value="BRCT domain"/>
    <property type="match status" value="1"/>
</dbReference>
<proteinExistence type="inferred from homology"/>
<feature type="compositionally biased region" description="Acidic residues" evidence="11">
    <location>
        <begin position="1037"/>
        <end position="1061"/>
    </location>
</feature>
<evidence type="ECO:0000259" key="12">
    <source>
        <dbReference type="PROSITE" id="PS50172"/>
    </source>
</evidence>
<dbReference type="InterPro" id="IPR027417">
    <property type="entry name" value="P-loop_NTPase"/>
</dbReference>
<dbReference type="InterPro" id="IPR001357">
    <property type="entry name" value="BRCT_dom"/>
</dbReference>
<dbReference type="Gene3D" id="1.20.272.10">
    <property type="match status" value="1"/>
</dbReference>
<keyword evidence="6 10" id="KW-0547">Nucleotide-binding</keyword>
<keyword evidence="8" id="KW-0238">DNA-binding</keyword>
<dbReference type="GO" id="GO:0003677">
    <property type="term" value="F:DNA binding"/>
    <property type="evidence" value="ECO:0007669"/>
    <property type="project" value="UniProtKB-KW"/>
</dbReference>
<organism evidence="13 14">
    <name type="scientific">Hymenolepis diminuta</name>
    <name type="common">Rat tapeworm</name>
    <dbReference type="NCBI Taxonomy" id="6216"/>
    <lineage>
        <taxon>Eukaryota</taxon>
        <taxon>Metazoa</taxon>
        <taxon>Spiralia</taxon>
        <taxon>Lophotrochozoa</taxon>
        <taxon>Platyhelminthes</taxon>
        <taxon>Cestoda</taxon>
        <taxon>Eucestoda</taxon>
        <taxon>Cyclophyllidea</taxon>
        <taxon>Hymenolepididae</taxon>
        <taxon>Hymenolepis</taxon>
    </lineage>
</organism>
<evidence type="ECO:0000256" key="10">
    <source>
        <dbReference type="PIRNR" id="PIRNR036578"/>
    </source>
</evidence>
<feature type="compositionally biased region" description="Low complexity" evidence="11">
    <location>
        <begin position="1072"/>
        <end position="1095"/>
    </location>
</feature>
<feature type="compositionally biased region" description="Basic residues" evidence="11">
    <location>
        <begin position="22"/>
        <end position="34"/>
    </location>
</feature>
<dbReference type="CDD" id="cd17752">
    <property type="entry name" value="BRCT_RFC1"/>
    <property type="match status" value="1"/>
</dbReference>
<feature type="compositionally biased region" description="Basic and acidic residues" evidence="11">
    <location>
        <begin position="194"/>
        <end position="204"/>
    </location>
</feature>
<dbReference type="InterPro" id="IPR012178">
    <property type="entry name" value="RFC1"/>
</dbReference>
<feature type="region of interest" description="Disordered" evidence="11">
    <location>
        <begin position="473"/>
        <end position="504"/>
    </location>
</feature>
<dbReference type="SMART" id="SM00382">
    <property type="entry name" value="AAA"/>
    <property type="match status" value="1"/>
</dbReference>
<dbReference type="CDD" id="cd18140">
    <property type="entry name" value="HLD_clamp_RFC"/>
    <property type="match status" value="1"/>
</dbReference>
<dbReference type="CDD" id="cd00009">
    <property type="entry name" value="AAA"/>
    <property type="match status" value="1"/>
</dbReference>
<dbReference type="SUPFAM" id="SSF52540">
    <property type="entry name" value="P-loop containing nucleoside triphosphate hydrolases"/>
    <property type="match status" value="1"/>
</dbReference>
<comment type="subcellular location">
    <subcellularLocation>
        <location evidence="1 10">Nucleus</location>
    </subcellularLocation>
</comment>
<dbReference type="FunFam" id="1.20.272.10:FF:000005">
    <property type="entry name" value="Replication factor C subunit 1"/>
    <property type="match status" value="1"/>
</dbReference>
<feature type="compositionally biased region" description="Basic and acidic residues" evidence="11">
    <location>
        <begin position="137"/>
        <end position="153"/>
    </location>
</feature>
<dbReference type="SMART" id="SM00292">
    <property type="entry name" value="BRCT"/>
    <property type="match status" value="1"/>
</dbReference>
<evidence type="ECO:0000256" key="2">
    <source>
        <dbReference type="ARBA" id="ARBA00006116"/>
    </source>
</evidence>
<keyword evidence="5 10" id="KW-0235">DNA replication</keyword>
<feature type="compositionally biased region" description="Basic residues" evidence="11">
    <location>
        <begin position="266"/>
        <end position="276"/>
    </location>
</feature>
<keyword evidence="14" id="KW-1185">Reference proteome</keyword>
<dbReference type="InterPro" id="IPR008921">
    <property type="entry name" value="DNA_pol3_clamp-load_cplx_C"/>
</dbReference>
<dbReference type="GO" id="GO:0006281">
    <property type="term" value="P:DNA repair"/>
    <property type="evidence" value="ECO:0007669"/>
    <property type="project" value="InterPro"/>
</dbReference>
<dbReference type="AlphaFoldDB" id="A0A564YR79"/>
<feature type="domain" description="BRCT" evidence="12">
    <location>
        <begin position="356"/>
        <end position="434"/>
    </location>
</feature>
<feature type="region of interest" description="Disordered" evidence="11">
    <location>
        <begin position="1023"/>
        <end position="1105"/>
    </location>
</feature>
<evidence type="ECO:0000256" key="4">
    <source>
        <dbReference type="ARBA" id="ARBA00022553"/>
    </source>
</evidence>
<dbReference type="Proteomes" id="UP000321570">
    <property type="component" value="Unassembled WGS sequence"/>
</dbReference>
<gene>
    <name evidence="13" type="ORF">WMSIL1_LOCUS8813</name>
</gene>
<dbReference type="Gene3D" id="3.40.50.300">
    <property type="entry name" value="P-loop containing nucleotide triphosphate hydrolases"/>
    <property type="match status" value="1"/>
</dbReference>
<feature type="region of interest" description="Disordered" evidence="11">
    <location>
        <begin position="1"/>
        <end position="355"/>
    </location>
</feature>
<feature type="compositionally biased region" description="Basic residues" evidence="11">
    <location>
        <begin position="46"/>
        <end position="59"/>
    </location>
</feature>
<evidence type="ECO:0000313" key="14">
    <source>
        <dbReference type="Proteomes" id="UP000321570"/>
    </source>
</evidence>
<dbReference type="GO" id="GO:0005663">
    <property type="term" value="C:DNA replication factor C complex"/>
    <property type="evidence" value="ECO:0007669"/>
    <property type="project" value="InterPro"/>
</dbReference>
<feature type="compositionally biased region" description="Basic and acidic residues" evidence="11">
    <location>
        <begin position="290"/>
        <end position="307"/>
    </location>
</feature>
<keyword evidence="7 10" id="KW-0067">ATP-binding</keyword>
<sequence>MPEHKRRIICDDANSDEDFHLPKVKPKKVARSARRYSSEDEENKAVPRKRAPRPSKRKIPTFEEGEASEEIEQKRRPSPKRRKSLFASDLVDPDNGASRGKVQLTFEESLKKAAEKKKSDAAPKTTKTLHDFFSNSKSDEQSKKVKKEVKVDDFFASSSSHKTPTRKQPVSLVPETPKSFQVDDDDGIHLSPSVDRKSLIPDRKKGSKHTVTKIDDSFTSMGTPKTPTPEKHPVLDIPTTPSKKSPEDAQKSKHLGINLDEERKTPSKKLSSKTHKQKTDSPHISGGFRPSDDLKSVSKKMPHESPAKKPAHSKYIPEGTSVTTPKRTPGGGRASFWQFQNRDGPQALGSRPIPQGTSTCFNGKSFVITGVLECIERDDVQSLIERGGGRVTKAVSKKTAYLVVGRDPGNSKIDKAANLGTKQITEDEFFELVDKGFGSSKIKKEEDFPSLSSSITLSKERLISSPSKISLKKEGVKKPKSPVMLTDKPMMSTSQSTSKQQPSKLSLPTLGVQELWVEKYRPKFRKHLVGQNGPSSPANRLFDWLSSWQDDYAAGHKEKAFQSAPPWASGNASDKGSWARAALLSGPPGIGKTSTALVVCAEIGLATIELNASDTRSKRSLKDEVSQALGMRSLAGCLTGSDAKASSLTSHVLIMDEVDGMAGNEDRGGMQELIGIIKTSKVPIICLCNDRQSPKVRSLANYCLDLRFHRPRIEQIKSAVLSITCREGVNIGTAALNEIIAASNQDMRQVINSVQLWCMTDGSTTPTESTITASAAAAHKDLRLGPFEVIRKVFAVNNEAGKPMSFNEALDLFFQDYSIGPLFVQENYLNVRPLAGNGTTQQTLDLMAEAASDIAQGDIVNRIIQSSGGWSLLPTQAVFSCLRPGRLLRGPLPGGPGGVAFPSWFGKTSTQGKNARLLGELSQHLKLSTHGGATDPRSLLLDYLHPLAVRLSAPLKEGDIDSVLKCLDTYQLLREDMDNIMDLTTWQGRPSLMKSIDAKVKSALTRSYNKGSHLVPYATELVGGGRKKGRKKTEVSVDGEEDEINQLLGDDSEESSVEDVVEIQKLAKVKPTGKTSSASNGSASASSKAPCKPRAAGGGRKKKET</sequence>
<keyword evidence="9 10" id="KW-0539">Nucleus</keyword>
<dbReference type="InterPro" id="IPR036420">
    <property type="entry name" value="BRCT_dom_sf"/>
</dbReference>
<dbReference type="FunFam" id="3.40.50.300:FF:000395">
    <property type="entry name" value="Replication factor C subunit 1"/>
    <property type="match status" value="1"/>
</dbReference>